<evidence type="ECO:0000256" key="2">
    <source>
        <dbReference type="ARBA" id="ARBA00022692"/>
    </source>
</evidence>
<accession>A0ABV3Y6T4</accession>
<evidence type="ECO:0000256" key="1">
    <source>
        <dbReference type="ARBA" id="ARBA00004141"/>
    </source>
</evidence>
<evidence type="ECO:0000256" key="3">
    <source>
        <dbReference type="ARBA" id="ARBA00022989"/>
    </source>
</evidence>
<feature type="transmembrane region" description="Helical" evidence="5">
    <location>
        <begin position="207"/>
        <end position="231"/>
    </location>
</feature>
<feature type="transmembrane region" description="Helical" evidence="5">
    <location>
        <begin position="384"/>
        <end position="405"/>
    </location>
</feature>
<dbReference type="PIRSF" id="PIRSF006060">
    <property type="entry name" value="AA_transporter"/>
    <property type="match status" value="1"/>
</dbReference>
<feature type="transmembrane region" description="Helical" evidence="5">
    <location>
        <begin position="417"/>
        <end position="436"/>
    </location>
</feature>
<dbReference type="PANTHER" id="PTHR42770:SF11">
    <property type="entry name" value="INNER MEMBRANE TRANSPORT PROTEIN YBAT"/>
    <property type="match status" value="1"/>
</dbReference>
<keyword evidence="8" id="KW-1185">Reference proteome</keyword>
<dbReference type="InterPro" id="IPR004841">
    <property type="entry name" value="AA-permease/SLC12A_dom"/>
</dbReference>
<name>A0ABV3Y6T4_9ACTN</name>
<evidence type="ECO:0000313" key="8">
    <source>
        <dbReference type="Proteomes" id="UP001560267"/>
    </source>
</evidence>
<dbReference type="Proteomes" id="UP001560267">
    <property type="component" value="Unassembled WGS sequence"/>
</dbReference>
<dbReference type="PANTHER" id="PTHR42770">
    <property type="entry name" value="AMINO ACID TRANSPORTER-RELATED"/>
    <property type="match status" value="1"/>
</dbReference>
<feature type="transmembrane region" description="Helical" evidence="5">
    <location>
        <begin position="442"/>
        <end position="466"/>
    </location>
</feature>
<dbReference type="EMBL" id="JBFSHR010000070">
    <property type="protein sequence ID" value="MEX6430661.1"/>
    <property type="molecule type" value="Genomic_DNA"/>
</dbReference>
<feature type="transmembrane region" description="Helical" evidence="5">
    <location>
        <begin position="148"/>
        <end position="169"/>
    </location>
</feature>
<proteinExistence type="predicted"/>
<dbReference type="Pfam" id="PF00324">
    <property type="entry name" value="AA_permease"/>
    <property type="match status" value="1"/>
</dbReference>
<comment type="subcellular location">
    <subcellularLocation>
        <location evidence="1">Membrane</location>
        <topology evidence="1">Multi-pass membrane protein</topology>
    </subcellularLocation>
</comment>
<feature type="transmembrane region" description="Helical" evidence="5">
    <location>
        <begin position="358"/>
        <end position="378"/>
    </location>
</feature>
<evidence type="ECO:0000256" key="4">
    <source>
        <dbReference type="ARBA" id="ARBA00023136"/>
    </source>
</evidence>
<gene>
    <name evidence="7" type="ORF">AB6A68_12570</name>
</gene>
<evidence type="ECO:0000313" key="7">
    <source>
        <dbReference type="EMBL" id="MEX6430661.1"/>
    </source>
</evidence>
<feature type="transmembrane region" description="Helical" evidence="5">
    <location>
        <begin position="251"/>
        <end position="277"/>
    </location>
</feature>
<evidence type="ECO:0000256" key="5">
    <source>
        <dbReference type="SAM" id="Phobius"/>
    </source>
</evidence>
<dbReference type="InterPro" id="IPR050367">
    <property type="entry name" value="APC_superfamily"/>
</dbReference>
<feature type="transmembrane region" description="Helical" evidence="5">
    <location>
        <begin position="48"/>
        <end position="75"/>
    </location>
</feature>
<keyword evidence="3 5" id="KW-1133">Transmembrane helix</keyword>
<keyword evidence="4 5" id="KW-0472">Membrane</keyword>
<dbReference type="RefSeq" id="WP_298383825.1">
    <property type="nucleotide sequence ID" value="NZ_JBFSHR010000070.1"/>
</dbReference>
<feature type="transmembrane region" description="Helical" evidence="5">
    <location>
        <begin position="106"/>
        <end position="128"/>
    </location>
</feature>
<feature type="transmembrane region" description="Helical" evidence="5">
    <location>
        <begin position="297"/>
        <end position="318"/>
    </location>
</feature>
<reference evidence="7 8" key="1">
    <citation type="submission" date="2024-07" db="EMBL/GenBank/DDBJ databases">
        <title>Draft Genome Sequence of Ferrimicrobium acidiphilum Strain YE2023, Isolated from a Pulp of Bioleach Reactor.</title>
        <authorList>
            <person name="Elkina Y.A."/>
            <person name="Bulaeva A.G."/>
            <person name="Beletsky A.V."/>
            <person name="Mardanov A.V."/>
        </authorList>
    </citation>
    <scope>NUCLEOTIDE SEQUENCE [LARGE SCALE GENOMIC DNA]</scope>
    <source>
        <strain evidence="7 8">YE2023</strain>
    </source>
</reference>
<feature type="domain" description="Amino acid permease/ SLC12A" evidence="6">
    <location>
        <begin position="33"/>
        <end position="438"/>
    </location>
</feature>
<comment type="caution">
    <text evidence="7">The sequence shown here is derived from an EMBL/GenBank/DDBJ whole genome shotgun (WGS) entry which is preliminary data.</text>
</comment>
<sequence>MDSNSSPHVSQEDPRPLSQAAGLQSGIVSVWGLVSQSIAGMAPTCDVVAFMTAGAAFALVALPLSYLFAFVLMFIEVNTLYHLSKHRGSAGGYYSYVSAGLGAKPALVTAIMVVFYQLVSVAGVPIYVAGVFLPGLARSYLGVTLPAWFWIPMMLVFIGIPWLLSVLGIRPTVKAMLLTSSLEIVFLIVSSIVIISRAHIVAPLHPFTFATVGIKGVALGMIFAITSFIGVGSHAPLGEEAKGVRTQQGRLIGKAAILSLTLVGVALTISAYALTVGWGQTRMALFSKAAAPGVQVFLHYLGPIGAVALVVLAINSALMDDLALMTSTARVLYAVSRDKLLQTSFATVNGKRAPAASVTFVGATAIIVGLIFGLWLGPAQAFDVLTTAVLFGLVTAHTLMNLSLMRISYRERRLTQLVFHLALPVIAMGLFWIVLYETVVPLVFPLAWAAIFWLLVLIGAVAWTYVKLGGGRGPSDKAGHELGVATDTSPVETINKLGLWRET</sequence>
<feature type="transmembrane region" description="Helical" evidence="5">
    <location>
        <begin position="176"/>
        <end position="195"/>
    </location>
</feature>
<evidence type="ECO:0000259" key="6">
    <source>
        <dbReference type="Pfam" id="PF00324"/>
    </source>
</evidence>
<keyword evidence="2 5" id="KW-0812">Transmembrane</keyword>
<dbReference type="Gene3D" id="1.20.1740.10">
    <property type="entry name" value="Amino acid/polyamine transporter I"/>
    <property type="match status" value="1"/>
</dbReference>
<protein>
    <submittedName>
        <fullName evidence="7">APC family permease</fullName>
    </submittedName>
</protein>
<organism evidence="7 8">
    <name type="scientific">Ferrimicrobium acidiphilum</name>
    <dbReference type="NCBI Taxonomy" id="121039"/>
    <lineage>
        <taxon>Bacteria</taxon>
        <taxon>Bacillati</taxon>
        <taxon>Actinomycetota</taxon>
        <taxon>Acidimicrobiia</taxon>
        <taxon>Acidimicrobiales</taxon>
        <taxon>Acidimicrobiaceae</taxon>
        <taxon>Ferrimicrobium</taxon>
    </lineage>
</organism>